<dbReference type="InterPro" id="IPR020568">
    <property type="entry name" value="Ribosomal_Su5_D2-typ_SF"/>
</dbReference>
<dbReference type="PANTHER" id="PTHR11097">
    <property type="entry name" value="EXOSOME COMPLEX EXONUCLEASE RIBOSOMAL RNA PROCESSING PROTEIN"/>
    <property type="match status" value="1"/>
</dbReference>
<comment type="similarity">
    <text evidence="3">Belongs to the RNase PH family.</text>
</comment>
<sequence length="75" mass="8195">MATVEVSEAEKVYVLHGIRDDLRVDGRGCEDYRHMEIETDVVSNTDGSAKVTLGHTVVLVGIKTEIGKTKSCCTK</sequence>
<protein>
    <recommendedName>
        <fullName evidence="7">Ribosomal RNA-processing protein 42</fullName>
    </recommendedName>
</protein>
<dbReference type="GO" id="GO:0000177">
    <property type="term" value="C:cytoplasmic exosome (RNase complex)"/>
    <property type="evidence" value="ECO:0007669"/>
    <property type="project" value="TreeGrafter"/>
</dbReference>
<evidence type="ECO:0000256" key="1">
    <source>
        <dbReference type="ARBA" id="ARBA00004496"/>
    </source>
</evidence>
<dbReference type="GO" id="GO:0071035">
    <property type="term" value="P:nuclear polyadenylation-dependent rRNA catabolic process"/>
    <property type="evidence" value="ECO:0007669"/>
    <property type="project" value="TreeGrafter"/>
</dbReference>
<comment type="caution">
    <text evidence="9">The sequence shown here is derived from an EMBL/GenBank/DDBJ whole genome shotgun (WGS) entry which is preliminary data.</text>
</comment>
<dbReference type="AlphaFoldDB" id="Q4T221"/>
<dbReference type="GO" id="GO:0035925">
    <property type="term" value="F:mRNA 3'-UTR AU-rich region binding"/>
    <property type="evidence" value="ECO:0007669"/>
    <property type="project" value="TreeGrafter"/>
</dbReference>
<dbReference type="GO" id="GO:0071028">
    <property type="term" value="P:nuclear mRNA surveillance"/>
    <property type="evidence" value="ECO:0007669"/>
    <property type="project" value="TreeGrafter"/>
</dbReference>
<feature type="domain" description="Exoribonuclease phosphorolytic" evidence="8">
    <location>
        <begin position="32"/>
        <end position="68"/>
    </location>
</feature>
<dbReference type="SUPFAM" id="SSF54211">
    <property type="entry name" value="Ribosomal protein S5 domain 2-like"/>
    <property type="match status" value="1"/>
</dbReference>
<dbReference type="OrthoDB" id="272245at2759"/>
<dbReference type="Gene3D" id="3.30.230.70">
    <property type="entry name" value="GHMP Kinase, N-terminal domain"/>
    <property type="match status" value="1"/>
</dbReference>
<organism evidence="9">
    <name type="scientific">Tetraodon nigroviridis</name>
    <name type="common">Spotted green pufferfish</name>
    <name type="synonym">Chelonodon nigroviridis</name>
    <dbReference type="NCBI Taxonomy" id="99883"/>
    <lineage>
        <taxon>Eukaryota</taxon>
        <taxon>Metazoa</taxon>
        <taxon>Chordata</taxon>
        <taxon>Craniata</taxon>
        <taxon>Vertebrata</taxon>
        <taxon>Euteleostomi</taxon>
        <taxon>Actinopterygii</taxon>
        <taxon>Neopterygii</taxon>
        <taxon>Teleostei</taxon>
        <taxon>Neoteleostei</taxon>
        <taxon>Acanthomorphata</taxon>
        <taxon>Eupercaria</taxon>
        <taxon>Tetraodontiformes</taxon>
        <taxon>Tetradontoidea</taxon>
        <taxon>Tetraodontidae</taxon>
        <taxon>Tetraodon</taxon>
    </lineage>
</organism>
<dbReference type="KEGG" id="tng:GSTEN00008537G001"/>
<keyword evidence="6" id="KW-0271">Exosome</keyword>
<evidence type="ECO:0000256" key="5">
    <source>
        <dbReference type="ARBA" id="ARBA00022552"/>
    </source>
</evidence>
<evidence type="ECO:0000256" key="3">
    <source>
        <dbReference type="ARBA" id="ARBA00006678"/>
    </source>
</evidence>
<dbReference type="GO" id="GO:0034475">
    <property type="term" value="P:U4 snRNA 3'-end processing"/>
    <property type="evidence" value="ECO:0007669"/>
    <property type="project" value="TreeGrafter"/>
</dbReference>
<dbReference type="GO" id="GO:0016075">
    <property type="term" value="P:rRNA catabolic process"/>
    <property type="evidence" value="ECO:0007669"/>
    <property type="project" value="TreeGrafter"/>
</dbReference>
<accession>Q4T221</accession>
<dbReference type="GO" id="GO:0005730">
    <property type="term" value="C:nucleolus"/>
    <property type="evidence" value="ECO:0007669"/>
    <property type="project" value="UniProtKB-SubCell"/>
</dbReference>
<evidence type="ECO:0000256" key="7">
    <source>
        <dbReference type="ARBA" id="ARBA00042523"/>
    </source>
</evidence>
<evidence type="ECO:0000259" key="8">
    <source>
        <dbReference type="Pfam" id="PF01138"/>
    </source>
</evidence>
<comment type="subcellular location">
    <subcellularLocation>
        <location evidence="1">Cytoplasm</location>
    </subcellularLocation>
    <subcellularLocation>
        <location evidence="2">Nucleus</location>
        <location evidence="2">Nucleolus</location>
    </subcellularLocation>
</comment>
<evidence type="ECO:0000313" key="9">
    <source>
        <dbReference type="EMBL" id="CAF93061.1"/>
    </source>
</evidence>
<reference evidence="9" key="1">
    <citation type="journal article" date="2004" name="Nature">
        <title>Genome duplication in the teleost fish Tetraodon nigroviridis reveals the early vertebrate proto-karyotype.</title>
        <authorList>
            <person name="Jaillon O."/>
            <person name="Aury J.-M."/>
            <person name="Brunet F."/>
            <person name="Petit J.-L."/>
            <person name="Stange-Thomann N."/>
            <person name="Mauceli E."/>
            <person name="Bouneau L."/>
            <person name="Fischer C."/>
            <person name="Ozouf-Costaz C."/>
            <person name="Bernot A."/>
            <person name="Nicaud S."/>
            <person name="Jaffe D."/>
            <person name="Fisher S."/>
            <person name="Lutfalla G."/>
            <person name="Dossat C."/>
            <person name="Segurens B."/>
            <person name="Dasilva C."/>
            <person name="Salanoubat M."/>
            <person name="Levy M."/>
            <person name="Boudet N."/>
            <person name="Castellano S."/>
            <person name="Anthouard V."/>
            <person name="Jubin C."/>
            <person name="Castelli V."/>
            <person name="Katinka M."/>
            <person name="Vacherie B."/>
            <person name="Biemont C."/>
            <person name="Skalli Z."/>
            <person name="Cattolico L."/>
            <person name="Poulain J."/>
            <person name="De Berardinis V."/>
            <person name="Cruaud C."/>
            <person name="Duprat S."/>
            <person name="Brottier P."/>
            <person name="Coutanceau J.-P."/>
            <person name="Gouzy J."/>
            <person name="Parra G."/>
            <person name="Lardier G."/>
            <person name="Chapple C."/>
            <person name="McKernan K.J."/>
            <person name="McEwan P."/>
            <person name="Bosak S."/>
            <person name="Kellis M."/>
            <person name="Volff J.-N."/>
            <person name="Guigo R."/>
            <person name="Zody M.C."/>
            <person name="Mesirov J."/>
            <person name="Lindblad-Toh K."/>
            <person name="Birren B."/>
            <person name="Nusbaum C."/>
            <person name="Kahn D."/>
            <person name="Robinson-Rechavi M."/>
            <person name="Laudet V."/>
            <person name="Schachter V."/>
            <person name="Quetier F."/>
            <person name="Saurin W."/>
            <person name="Scarpelli C."/>
            <person name="Wincker P."/>
            <person name="Lander E.S."/>
            <person name="Weissenbach J."/>
            <person name="Roest Crollius H."/>
        </authorList>
    </citation>
    <scope>NUCLEOTIDE SEQUENCE [LARGE SCALE GENOMIC DNA]</scope>
</reference>
<keyword evidence="4" id="KW-0963">Cytoplasm</keyword>
<keyword evidence="5" id="KW-0698">rRNA processing</keyword>
<dbReference type="EMBL" id="CAAE01010362">
    <property type="protein sequence ID" value="CAF93061.1"/>
    <property type="molecule type" value="Genomic_DNA"/>
</dbReference>
<dbReference type="GO" id="GO:0034476">
    <property type="term" value="P:U5 snRNA 3'-end processing"/>
    <property type="evidence" value="ECO:0007669"/>
    <property type="project" value="TreeGrafter"/>
</dbReference>
<dbReference type="InterPro" id="IPR050590">
    <property type="entry name" value="Exosome_comp_Rrp42_subfam"/>
</dbReference>
<dbReference type="GO" id="GO:0000176">
    <property type="term" value="C:nuclear exosome (RNase complex)"/>
    <property type="evidence" value="ECO:0007669"/>
    <property type="project" value="TreeGrafter"/>
</dbReference>
<dbReference type="GO" id="GO:0071038">
    <property type="term" value="P:TRAMP-dependent tRNA surveillance pathway"/>
    <property type="evidence" value="ECO:0007669"/>
    <property type="project" value="TreeGrafter"/>
</dbReference>
<dbReference type="InterPro" id="IPR027408">
    <property type="entry name" value="PNPase/RNase_PH_dom_sf"/>
</dbReference>
<evidence type="ECO:0000256" key="4">
    <source>
        <dbReference type="ARBA" id="ARBA00022490"/>
    </source>
</evidence>
<gene>
    <name evidence="9" type="ORF">GSTENG00008537001</name>
</gene>
<dbReference type="GO" id="GO:0000467">
    <property type="term" value="P:exonucleolytic trimming to generate mature 3'-end of 5.8S rRNA from tricistronic rRNA transcript (SSU-rRNA, 5.8S rRNA, LSU-rRNA)"/>
    <property type="evidence" value="ECO:0007669"/>
    <property type="project" value="TreeGrafter"/>
</dbReference>
<proteinExistence type="inferred from homology"/>
<dbReference type="Pfam" id="PF01138">
    <property type="entry name" value="RNase_PH"/>
    <property type="match status" value="1"/>
</dbReference>
<name>Q4T221_TETNG</name>
<dbReference type="InterPro" id="IPR001247">
    <property type="entry name" value="ExoRNase_PH_dom1"/>
</dbReference>
<evidence type="ECO:0000256" key="2">
    <source>
        <dbReference type="ARBA" id="ARBA00004604"/>
    </source>
</evidence>
<dbReference type="PANTHER" id="PTHR11097:SF8">
    <property type="entry name" value="EXOSOME COMPLEX COMPONENT RRP42"/>
    <property type="match status" value="1"/>
</dbReference>
<dbReference type="GO" id="GO:0034473">
    <property type="term" value="P:U1 snRNA 3'-end processing"/>
    <property type="evidence" value="ECO:0007669"/>
    <property type="project" value="TreeGrafter"/>
</dbReference>
<evidence type="ECO:0000256" key="6">
    <source>
        <dbReference type="ARBA" id="ARBA00022835"/>
    </source>
</evidence>
<reference evidence="9" key="2">
    <citation type="submission" date="2004-02" db="EMBL/GenBank/DDBJ databases">
        <authorList>
            <consortium name="Genoscope"/>
            <consortium name="Whitehead Institute Centre for Genome Research"/>
        </authorList>
    </citation>
    <scope>NUCLEOTIDE SEQUENCE</scope>
</reference>